<dbReference type="InterPro" id="IPR045092">
    <property type="entry name" value="Rrp6-like"/>
</dbReference>
<sequence>MDMFVDLIDSQLQNSGEYNFLVSNGNVEVSTQSHLNKLLNAATELVMSSNALPTNVDYSVAASHPTFGPIMKELSQCCVDTIHNIEDSVMNICEGTTDNIAKLEALEALSNEICRGLNAHRDDEYQSVSAYQRKRDVGNKRRVSEASKPYESFVSSDNKFTFDLERRLHNLNLELHSATYDRVLSRPQNQWEDLIDNFSLRSLYRPELPKFHALQDEVPVEDDADQPDTNPFTVDFGYERQFVPRLYPRAFLLELLPYRAAPTVVLPHPYIAELNALEWEDVESDHSHKGSKILGGRTLMNPNKNATGAGSELGAFTLVDTLAGLEDMINRLKGCDVIAIDVEHHSRQSYRGFVCLLQITGAGDDWIIDPFGIFKEMWRLNEVTTNPGILKIMHGAECDILWLQRDFGIYVVNMFDTLKASEVCSISGGHSLAALLKNLMAVNLDKTYQRADWRIRPLSRGMLDYATADTHYLIELYNILKNKAIAMDQICKHNMEGKCADSKINQIMNASRKVCMRQYREKRFDIISRAFTALRKSRRDPRKYDPLSLNLLINLISFRNYAAKVLDESDGYLFPDYAAVMMSTAGSTSGTSHSYWKSLSKQMLLLEKEIPYLVNLRNNINDALEIIEASGVDFVEPITLASLGDFVCQDPQKAKKEPQFSSATEYLLHLAEMENNNTHNQLEPTDNMDVDSASVFGAGSPREAAGSSSGRRRGRKKKEADANSELPLAGENINGSQGNAGRNQANANLMDLDKMDEIHSQLTQNNDTGARQKSGQTGRKKKVKIKNIKEKEAADERNCDVNHHAKEANLQETMDIDDDDAAKAPYAMPKRRRNKKRNKGAAVDAAEPSQEAESNGPAPAVQQAIMS</sequence>
<dbReference type="PANTHER" id="PTHR12124">
    <property type="entry name" value="POLYMYOSITIS/SCLERODERMA AUTOANTIGEN-RELATED"/>
    <property type="match status" value="1"/>
</dbReference>
<protein>
    <submittedName>
        <fullName evidence="3">Polymyositis/scleroderma autoantigen-related protein</fullName>
    </submittedName>
</protein>
<dbReference type="Proteomes" id="UP001230268">
    <property type="component" value="Unassembled WGS sequence"/>
</dbReference>
<reference evidence="3" key="1">
    <citation type="submission" date="2023-08" db="EMBL/GenBank/DDBJ databases">
        <title>Draft sequence of the Babesia gibsoni genome.</title>
        <authorList>
            <person name="Yamagishi J.Y."/>
            <person name="Xuan X.X."/>
        </authorList>
    </citation>
    <scope>NUCLEOTIDE SEQUENCE</scope>
    <source>
        <strain evidence="3">Azabu</strain>
    </source>
</reference>
<dbReference type="GO" id="GO:0000467">
    <property type="term" value="P:exonucleolytic trimming to generate mature 3'-end of 5.8S rRNA from tricistronic rRNA transcript (SSU-rRNA, 5.8S rRNA, LSU-rRNA)"/>
    <property type="evidence" value="ECO:0007669"/>
    <property type="project" value="InterPro"/>
</dbReference>
<organism evidence="3 4">
    <name type="scientific">Babesia gibsoni</name>
    <dbReference type="NCBI Taxonomy" id="33632"/>
    <lineage>
        <taxon>Eukaryota</taxon>
        <taxon>Sar</taxon>
        <taxon>Alveolata</taxon>
        <taxon>Apicomplexa</taxon>
        <taxon>Aconoidasida</taxon>
        <taxon>Piroplasmida</taxon>
        <taxon>Babesiidae</taxon>
        <taxon>Babesia</taxon>
    </lineage>
</organism>
<dbReference type="GO" id="GO:0003727">
    <property type="term" value="F:single-stranded RNA binding"/>
    <property type="evidence" value="ECO:0007669"/>
    <property type="project" value="TreeGrafter"/>
</dbReference>
<dbReference type="GO" id="GO:0000175">
    <property type="term" value="F:3'-5'-RNA exonuclease activity"/>
    <property type="evidence" value="ECO:0007669"/>
    <property type="project" value="InterPro"/>
</dbReference>
<feature type="compositionally biased region" description="Basic residues" evidence="1">
    <location>
        <begin position="829"/>
        <end position="839"/>
    </location>
</feature>
<dbReference type="GO" id="GO:0071039">
    <property type="term" value="P:nuclear polyadenylation-dependent CUT catabolic process"/>
    <property type="evidence" value="ECO:0007669"/>
    <property type="project" value="TreeGrafter"/>
</dbReference>
<dbReference type="AlphaFoldDB" id="A0AAD8PDG8"/>
<dbReference type="GO" id="GO:0071051">
    <property type="term" value="P:poly(A)-dependent snoRNA 3'-end processing"/>
    <property type="evidence" value="ECO:0007669"/>
    <property type="project" value="TreeGrafter"/>
</dbReference>
<dbReference type="GO" id="GO:0005730">
    <property type="term" value="C:nucleolus"/>
    <property type="evidence" value="ECO:0007669"/>
    <property type="project" value="TreeGrafter"/>
</dbReference>
<dbReference type="GO" id="GO:0071040">
    <property type="term" value="P:nuclear polyadenylation-dependent antisense transcript catabolic process"/>
    <property type="evidence" value="ECO:0007669"/>
    <property type="project" value="TreeGrafter"/>
</dbReference>
<dbReference type="GO" id="GO:0071037">
    <property type="term" value="P:nuclear polyadenylation-dependent snRNA catabolic process"/>
    <property type="evidence" value="ECO:0007669"/>
    <property type="project" value="TreeGrafter"/>
</dbReference>
<feature type="compositionally biased region" description="Low complexity" evidence="1">
    <location>
        <begin position="697"/>
        <end position="709"/>
    </location>
</feature>
<dbReference type="Gene3D" id="3.30.420.10">
    <property type="entry name" value="Ribonuclease H-like superfamily/Ribonuclease H"/>
    <property type="match status" value="1"/>
</dbReference>
<feature type="region of interest" description="Disordered" evidence="1">
    <location>
        <begin position="678"/>
        <end position="744"/>
    </location>
</feature>
<dbReference type="InterPro" id="IPR012337">
    <property type="entry name" value="RNaseH-like_sf"/>
</dbReference>
<dbReference type="GO" id="GO:0071036">
    <property type="term" value="P:nuclear polyadenylation-dependent snoRNA catabolic process"/>
    <property type="evidence" value="ECO:0007669"/>
    <property type="project" value="TreeGrafter"/>
</dbReference>
<feature type="compositionally biased region" description="Low complexity" evidence="1">
    <location>
        <begin position="734"/>
        <end position="744"/>
    </location>
</feature>
<proteinExistence type="predicted"/>
<gene>
    <name evidence="3" type="ORF">BgAZ_403220</name>
</gene>
<evidence type="ECO:0000259" key="2">
    <source>
        <dbReference type="SMART" id="SM00474"/>
    </source>
</evidence>
<comment type="caution">
    <text evidence="3">The sequence shown here is derived from an EMBL/GenBank/DDBJ whole genome shotgun (WGS) entry which is preliminary data.</text>
</comment>
<keyword evidence="4" id="KW-1185">Reference proteome</keyword>
<evidence type="ECO:0000256" key="1">
    <source>
        <dbReference type="SAM" id="MobiDB-lite"/>
    </source>
</evidence>
<dbReference type="SMART" id="SM00474">
    <property type="entry name" value="35EXOc"/>
    <property type="match status" value="1"/>
</dbReference>
<dbReference type="Pfam" id="PF01612">
    <property type="entry name" value="DNA_pol_A_exo1"/>
    <property type="match status" value="1"/>
</dbReference>
<dbReference type="GO" id="GO:0071038">
    <property type="term" value="P:TRAMP-dependent tRNA surveillance pathway"/>
    <property type="evidence" value="ECO:0007669"/>
    <property type="project" value="TreeGrafter"/>
</dbReference>
<dbReference type="InterPro" id="IPR002562">
    <property type="entry name" value="3'-5'_exonuclease_dom"/>
</dbReference>
<dbReference type="GO" id="GO:0071035">
    <property type="term" value="P:nuclear polyadenylation-dependent rRNA catabolic process"/>
    <property type="evidence" value="ECO:0007669"/>
    <property type="project" value="TreeGrafter"/>
</dbReference>
<dbReference type="EMBL" id="JAVEPI010000004">
    <property type="protein sequence ID" value="KAK1442292.1"/>
    <property type="molecule type" value="Genomic_DNA"/>
</dbReference>
<dbReference type="SUPFAM" id="SSF53098">
    <property type="entry name" value="Ribonuclease H-like"/>
    <property type="match status" value="1"/>
</dbReference>
<dbReference type="GO" id="GO:0000176">
    <property type="term" value="C:nuclear exosome (RNase complex)"/>
    <property type="evidence" value="ECO:0007669"/>
    <property type="project" value="TreeGrafter"/>
</dbReference>
<evidence type="ECO:0000313" key="3">
    <source>
        <dbReference type="EMBL" id="KAK1442292.1"/>
    </source>
</evidence>
<feature type="domain" description="3'-5' exonuclease" evidence="2">
    <location>
        <begin position="316"/>
        <end position="485"/>
    </location>
</feature>
<evidence type="ECO:0000313" key="4">
    <source>
        <dbReference type="Proteomes" id="UP001230268"/>
    </source>
</evidence>
<feature type="region of interest" description="Disordered" evidence="1">
    <location>
        <begin position="763"/>
        <end position="783"/>
    </location>
</feature>
<feature type="region of interest" description="Disordered" evidence="1">
    <location>
        <begin position="812"/>
        <end position="867"/>
    </location>
</feature>
<name>A0AAD8PDG8_BABGI</name>
<dbReference type="PANTHER" id="PTHR12124:SF47">
    <property type="entry name" value="EXOSOME COMPONENT 10"/>
    <property type="match status" value="1"/>
</dbReference>
<dbReference type="InterPro" id="IPR036397">
    <property type="entry name" value="RNaseH_sf"/>
</dbReference>
<dbReference type="GO" id="GO:0071044">
    <property type="term" value="P:histone mRNA catabolic process"/>
    <property type="evidence" value="ECO:0007669"/>
    <property type="project" value="TreeGrafter"/>
</dbReference>
<feature type="compositionally biased region" description="Polar residues" evidence="1">
    <location>
        <begin position="763"/>
        <end position="777"/>
    </location>
</feature>
<accession>A0AAD8PDG8</accession>